<feature type="active site" description="Proton acceptor" evidence="15">
    <location>
        <position position="356"/>
    </location>
</feature>
<dbReference type="Gene3D" id="1.10.390.10">
    <property type="entry name" value="Neutral Protease Domain 2"/>
    <property type="match status" value="1"/>
</dbReference>
<evidence type="ECO:0000256" key="15">
    <source>
        <dbReference type="PIRSR" id="PIRSR634016-1"/>
    </source>
</evidence>
<keyword evidence="8" id="KW-0732">Signal</keyword>
<organism evidence="22 23">
    <name type="scientific">Brenthis ino</name>
    <name type="common">lesser marbled fritillary</name>
    <dbReference type="NCBI Taxonomy" id="405034"/>
    <lineage>
        <taxon>Eukaryota</taxon>
        <taxon>Metazoa</taxon>
        <taxon>Ecdysozoa</taxon>
        <taxon>Arthropoda</taxon>
        <taxon>Hexapoda</taxon>
        <taxon>Insecta</taxon>
        <taxon>Pterygota</taxon>
        <taxon>Neoptera</taxon>
        <taxon>Endopterygota</taxon>
        <taxon>Lepidoptera</taxon>
        <taxon>Glossata</taxon>
        <taxon>Ditrysia</taxon>
        <taxon>Papilionoidea</taxon>
        <taxon>Nymphalidae</taxon>
        <taxon>Heliconiinae</taxon>
        <taxon>Argynnini</taxon>
        <taxon>Brenthis</taxon>
    </lineage>
</organism>
<dbReference type="PRINTS" id="PR00756">
    <property type="entry name" value="ALADIPTASE"/>
</dbReference>
<protein>
    <recommendedName>
        <fullName evidence="18">Aminopeptidase</fullName>
        <ecNumber evidence="18">3.4.11.-</ecNumber>
    </recommendedName>
</protein>
<evidence type="ECO:0000259" key="19">
    <source>
        <dbReference type="Pfam" id="PF01433"/>
    </source>
</evidence>
<dbReference type="EMBL" id="OV170225">
    <property type="protein sequence ID" value="CAH0725374.1"/>
    <property type="molecule type" value="Genomic_DNA"/>
</dbReference>
<dbReference type="Proteomes" id="UP000838878">
    <property type="component" value="Chromosome 5"/>
</dbReference>
<evidence type="ECO:0000256" key="13">
    <source>
        <dbReference type="ARBA" id="ARBA00023180"/>
    </source>
</evidence>
<dbReference type="InterPro" id="IPR034016">
    <property type="entry name" value="M1_APN-typ"/>
</dbReference>
<dbReference type="InterPro" id="IPR027268">
    <property type="entry name" value="Peptidase_M4/M1_CTD_sf"/>
</dbReference>
<comment type="subcellular location">
    <subcellularLocation>
        <location evidence="1">Cell membrane</location>
        <topology evidence="1">Lipid-anchor</topology>
        <topology evidence="1">GPI-anchor</topology>
    </subcellularLocation>
</comment>
<evidence type="ECO:0000256" key="14">
    <source>
        <dbReference type="ARBA" id="ARBA00023288"/>
    </source>
</evidence>
<evidence type="ECO:0000259" key="21">
    <source>
        <dbReference type="Pfam" id="PF17900"/>
    </source>
</evidence>
<keyword evidence="14" id="KW-0449">Lipoprotein</keyword>
<dbReference type="FunFam" id="1.10.390.10:FF:000013">
    <property type="entry name" value="Aminopeptidase N"/>
    <property type="match status" value="1"/>
</dbReference>
<dbReference type="GO" id="GO:0006508">
    <property type="term" value="P:proteolysis"/>
    <property type="evidence" value="ECO:0007669"/>
    <property type="project" value="UniProtKB-KW"/>
</dbReference>
<dbReference type="Gene3D" id="1.25.50.20">
    <property type="match status" value="1"/>
</dbReference>
<keyword evidence="10 16" id="KW-0862">Zinc</keyword>
<feature type="binding site" evidence="16">
    <location>
        <position position="359"/>
    </location>
    <ligand>
        <name>Zn(2+)</name>
        <dbReference type="ChEBI" id="CHEBI:29105"/>
        <note>catalytic</note>
    </ligand>
</feature>
<evidence type="ECO:0000256" key="17">
    <source>
        <dbReference type="PIRSR" id="PIRSR634016-4"/>
    </source>
</evidence>
<dbReference type="Pfam" id="PF01433">
    <property type="entry name" value="Peptidase_M1"/>
    <property type="match status" value="1"/>
</dbReference>
<keyword evidence="3 18" id="KW-0031">Aminopeptidase</keyword>
<comment type="cofactor">
    <cofactor evidence="16 18">
        <name>Zn(2+)</name>
        <dbReference type="ChEBI" id="CHEBI:29105"/>
    </cofactor>
    <text evidence="16 18">Binds 1 zinc ion per subunit.</text>
</comment>
<evidence type="ECO:0000256" key="8">
    <source>
        <dbReference type="ARBA" id="ARBA00022729"/>
    </source>
</evidence>
<keyword evidence="23" id="KW-1185">Reference proteome</keyword>
<sequence>MCLCAHSLPSPPPISRNTIFLDEKLEDQIFEDLDTNESVGYNVASDYRLPNTTRPIHYNILWAIDMTFLVFQGKVDIQLMANQANVTQIVLHTNELRIESINLLLNSRNIAVTYSEDTNLHFLIISPSETLQYDALNPVIYDLAIEFSAPLRNDMYGIYRSWFRNQPTETPRWMASTQFQPTSARQAFPCYDEPSFKATFNITIRRPIEYTSWSLTNNRTAVFNQTHEDDIYDRTPIMSTYLLAIIVAEYESIRTPSTGQFQYEVIARPAAINSGQGSYALITGEKLVVEMNQHTNISYFDMHPNSKMTHAAVPDFSAGAMENWGLITYREAYLMYTEEDTNDHFKQIIAYILSHEIAHMWFGNMVTCEFWDSLWLNEGFARYYQYFLTSWVEKEMGFDTRFIIEQVHTGLLADSAETAHPLTNPNVGSPQSVSAMFSTISYNKGAAIIRMTERLLGTDAHTAGLRLYLRDRDFDIARPIDLFRSLEIAGTAAGSFSEYGNFSLVEYYQSWTEQSGHPILNVRVNHTTGEMIITQHRFSINGGYAVNNLNYIIPITFTTAANPDFVNLKPTHILKDSLNIIDRGSIGDQWVIFNKQQSGFYRVNYDDYTWDLITIALRGPNMTDIHEYNRAQIVNDVFQFARSNIMPYSRALNILSYLQNETDYAPWVAALTGFSWLRNRLVGDPLLTRLEGLMSDWSANVMRQLTYNPIQDEPFMNSYLRFQLAPVLCAINVPECRQAANTQFRALINNGVEVPVNNRNWVYCNGLRDGTVADFNALWRRYNATNVYTEKILLLQNLGCTPHIESLTFFLDNIFEENFEIRHQDYSSAFTSAVGGNPDNTQKVFEYIQRNLQKVLTAFGSASPLISVASRLRTEAEINAFRTWATQNQQELGSYYQSVINSVETTRQSLAWVELVREDLNNYFQTGDSLITPSTTTVTPSPAPVTVTPPPIEEPVSPDIPDSAVTTALSSLAVIMTIIINIVA</sequence>
<dbReference type="Gene3D" id="2.60.40.1730">
    <property type="entry name" value="tricorn interacting facor f3 domain"/>
    <property type="match status" value="1"/>
</dbReference>
<feature type="domain" description="Aminopeptidase N-like N-terminal" evidence="21">
    <location>
        <begin position="55"/>
        <end position="242"/>
    </location>
</feature>
<proteinExistence type="inferred from homology"/>
<evidence type="ECO:0000256" key="7">
    <source>
        <dbReference type="ARBA" id="ARBA00022723"/>
    </source>
</evidence>
<dbReference type="Pfam" id="PF11838">
    <property type="entry name" value="ERAP1_C"/>
    <property type="match status" value="1"/>
</dbReference>
<dbReference type="InterPro" id="IPR042097">
    <property type="entry name" value="Aminopeptidase_N-like_N_sf"/>
</dbReference>
<dbReference type="InterPro" id="IPR024571">
    <property type="entry name" value="ERAP1-like_C_dom"/>
</dbReference>
<evidence type="ECO:0000256" key="16">
    <source>
        <dbReference type="PIRSR" id="PIRSR634016-3"/>
    </source>
</evidence>
<keyword evidence="7 16" id="KW-0479">Metal-binding</keyword>
<dbReference type="PANTHER" id="PTHR11533">
    <property type="entry name" value="PROTEASE M1 ZINC METALLOPROTEASE"/>
    <property type="match status" value="1"/>
</dbReference>
<dbReference type="GO" id="GO:0042277">
    <property type="term" value="F:peptide binding"/>
    <property type="evidence" value="ECO:0007669"/>
    <property type="project" value="TreeGrafter"/>
</dbReference>
<evidence type="ECO:0000256" key="3">
    <source>
        <dbReference type="ARBA" id="ARBA00022438"/>
    </source>
</evidence>
<keyword evidence="9 18" id="KW-0378">Hydrolase</keyword>
<reference evidence="22" key="1">
    <citation type="submission" date="2021-12" db="EMBL/GenBank/DDBJ databases">
        <authorList>
            <person name="Martin H S."/>
        </authorList>
    </citation>
    <scope>NUCLEOTIDE SEQUENCE</scope>
</reference>
<evidence type="ECO:0000313" key="23">
    <source>
        <dbReference type="Proteomes" id="UP000838878"/>
    </source>
</evidence>
<keyword evidence="13" id="KW-0325">Glycoprotein</keyword>
<dbReference type="GO" id="GO:0070006">
    <property type="term" value="F:metalloaminopeptidase activity"/>
    <property type="evidence" value="ECO:0007669"/>
    <property type="project" value="TreeGrafter"/>
</dbReference>
<evidence type="ECO:0000256" key="11">
    <source>
        <dbReference type="ARBA" id="ARBA00023049"/>
    </source>
</evidence>
<feature type="domain" description="Peptidase M1 membrane alanine aminopeptidase" evidence="19">
    <location>
        <begin position="290"/>
        <end position="489"/>
    </location>
</feature>
<dbReference type="SUPFAM" id="SSF55486">
    <property type="entry name" value="Metalloproteases ('zincins'), catalytic domain"/>
    <property type="match status" value="1"/>
</dbReference>
<feature type="site" description="Transition state stabilizer" evidence="17">
    <location>
        <position position="442"/>
    </location>
</feature>
<evidence type="ECO:0000256" key="9">
    <source>
        <dbReference type="ARBA" id="ARBA00022801"/>
    </source>
</evidence>
<dbReference type="GO" id="GO:0008270">
    <property type="term" value="F:zinc ion binding"/>
    <property type="evidence" value="ECO:0007669"/>
    <property type="project" value="UniProtKB-UniRule"/>
</dbReference>
<dbReference type="InterPro" id="IPR014782">
    <property type="entry name" value="Peptidase_M1_dom"/>
</dbReference>
<dbReference type="GO" id="GO:0005615">
    <property type="term" value="C:extracellular space"/>
    <property type="evidence" value="ECO:0007669"/>
    <property type="project" value="TreeGrafter"/>
</dbReference>
<dbReference type="SUPFAM" id="SSF63737">
    <property type="entry name" value="Leukotriene A4 hydrolase N-terminal domain"/>
    <property type="match status" value="1"/>
</dbReference>
<dbReference type="GO" id="GO:0005737">
    <property type="term" value="C:cytoplasm"/>
    <property type="evidence" value="ECO:0007669"/>
    <property type="project" value="TreeGrafter"/>
</dbReference>
<evidence type="ECO:0000256" key="10">
    <source>
        <dbReference type="ARBA" id="ARBA00022833"/>
    </source>
</evidence>
<evidence type="ECO:0000256" key="12">
    <source>
        <dbReference type="ARBA" id="ARBA00023136"/>
    </source>
</evidence>
<dbReference type="GO" id="GO:0005886">
    <property type="term" value="C:plasma membrane"/>
    <property type="evidence" value="ECO:0007669"/>
    <property type="project" value="UniProtKB-SubCell"/>
</dbReference>
<keyword evidence="6 18" id="KW-0645">Protease</keyword>
<name>A0A8J9UV12_9NEOP</name>
<evidence type="ECO:0000313" key="22">
    <source>
        <dbReference type="EMBL" id="CAH0725374.1"/>
    </source>
</evidence>
<dbReference type="InterPro" id="IPR050344">
    <property type="entry name" value="Peptidase_M1_aminopeptidases"/>
</dbReference>
<evidence type="ECO:0000256" key="2">
    <source>
        <dbReference type="ARBA" id="ARBA00010136"/>
    </source>
</evidence>
<evidence type="ECO:0000256" key="18">
    <source>
        <dbReference type="RuleBase" id="RU364040"/>
    </source>
</evidence>
<dbReference type="GO" id="GO:0043171">
    <property type="term" value="P:peptide catabolic process"/>
    <property type="evidence" value="ECO:0007669"/>
    <property type="project" value="TreeGrafter"/>
</dbReference>
<dbReference type="InterPro" id="IPR045357">
    <property type="entry name" value="Aminopeptidase_N-like_N"/>
</dbReference>
<dbReference type="CDD" id="cd09601">
    <property type="entry name" value="M1_APN-Q_like"/>
    <property type="match status" value="1"/>
</dbReference>
<dbReference type="OrthoDB" id="10031169at2759"/>
<feature type="non-terminal residue" evidence="22">
    <location>
        <position position="984"/>
    </location>
</feature>
<evidence type="ECO:0000256" key="4">
    <source>
        <dbReference type="ARBA" id="ARBA00022475"/>
    </source>
</evidence>
<keyword evidence="5" id="KW-0336">GPI-anchor</keyword>
<keyword evidence="4" id="KW-1003">Cell membrane</keyword>
<dbReference type="FunFam" id="2.60.40.1910:FF:000008">
    <property type="entry name" value="Aminopeptidase"/>
    <property type="match status" value="1"/>
</dbReference>
<dbReference type="PANTHER" id="PTHR11533:SF301">
    <property type="entry name" value="AMINOPEPTIDASE"/>
    <property type="match status" value="1"/>
</dbReference>
<dbReference type="AlphaFoldDB" id="A0A8J9UV12"/>
<feature type="binding site" evidence="16">
    <location>
        <position position="378"/>
    </location>
    <ligand>
        <name>Zn(2+)</name>
        <dbReference type="ChEBI" id="CHEBI:29105"/>
        <note>catalytic</note>
    </ligand>
</feature>
<keyword evidence="12" id="KW-0472">Membrane</keyword>
<feature type="domain" description="ERAP1-like C-terminal" evidence="20">
    <location>
        <begin position="590"/>
        <end position="907"/>
    </location>
</feature>
<evidence type="ECO:0000256" key="1">
    <source>
        <dbReference type="ARBA" id="ARBA00004609"/>
    </source>
</evidence>
<feature type="binding site" evidence="16">
    <location>
        <position position="355"/>
    </location>
    <ligand>
        <name>Zn(2+)</name>
        <dbReference type="ChEBI" id="CHEBI:29105"/>
        <note>catalytic</note>
    </ligand>
</feature>
<keyword evidence="11 18" id="KW-0482">Metalloprotease</keyword>
<dbReference type="EC" id="3.4.11.-" evidence="18"/>
<evidence type="ECO:0000256" key="5">
    <source>
        <dbReference type="ARBA" id="ARBA00022622"/>
    </source>
</evidence>
<comment type="similarity">
    <text evidence="2 18">Belongs to the peptidase M1 family.</text>
</comment>
<dbReference type="Gene3D" id="2.60.40.1910">
    <property type="match status" value="1"/>
</dbReference>
<dbReference type="InterPro" id="IPR001930">
    <property type="entry name" value="Peptidase_M1"/>
</dbReference>
<dbReference type="GO" id="GO:0098552">
    <property type="term" value="C:side of membrane"/>
    <property type="evidence" value="ECO:0007669"/>
    <property type="project" value="UniProtKB-KW"/>
</dbReference>
<dbReference type="Pfam" id="PF17900">
    <property type="entry name" value="Peptidase_M1_N"/>
    <property type="match status" value="1"/>
</dbReference>
<evidence type="ECO:0000256" key="6">
    <source>
        <dbReference type="ARBA" id="ARBA00022670"/>
    </source>
</evidence>
<gene>
    <name evidence="22" type="ORF">BINO364_LOCUS10962</name>
</gene>
<evidence type="ECO:0000259" key="20">
    <source>
        <dbReference type="Pfam" id="PF11838"/>
    </source>
</evidence>
<accession>A0A8J9UV12</accession>